<proteinExistence type="predicted"/>
<comment type="caution">
    <text evidence="2">The sequence shown here is derived from an EMBL/GenBank/DDBJ whole genome shotgun (WGS) entry which is preliminary data.</text>
</comment>
<dbReference type="EMBL" id="SMKU01000595">
    <property type="protein sequence ID" value="TDD60806.1"/>
    <property type="molecule type" value="Genomic_DNA"/>
</dbReference>
<evidence type="ECO:0000256" key="1">
    <source>
        <dbReference type="SAM" id="MobiDB-lite"/>
    </source>
</evidence>
<dbReference type="Proteomes" id="UP000294513">
    <property type="component" value="Unassembled WGS sequence"/>
</dbReference>
<name>A0A4R4ZRG2_9ACTN</name>
<evidence type="ECO:0000313" key="3">
    <source>
        <dbReference type="Proteomes" id="UP000294513"/>
    </source>
</evidence>
<dbReference type="AlphaFoldDB" id="A0A4R4ZRG2"/>
<protein>
    <submittedName>
        <fullName evidence="2">Uncharacterized protein</fullName>
    </submittedName>
</protein>
<feature type="compositionally biased region" description="Pro residues" evidence="1">
    <location>
        <begin position="16"/>
        <end position="40"/>
    </location>
</feature>
<feature type="region of interest" description="Disordered" evidence="1">
    <location>
        <begin position="1"/>
        <end position="69"/>
    </location>
</feature>
<organism evidence="2 3">
    <name type="scientific">Actinomadura rubrisoli</name>
    <dbReference type="NCBI Taxonomy" id="2530368"/>
    <lineage>
        <taxon>Bacteria</taxon>
        <taxon>Bacillati</taxon>
        <taxon>Actinomycetota</taxon>
        <taxon>Actinomycetes</taxon>
        <taxon>Streptosporangiales</taxon>
        <taxon>Thermomonosporaceae</taxon>
        <taxon>Actinomadura</taxon>
    </lineage>
</organism>
<dbReference type="RefSeq" id="WP_243726248.1">
    <property type="nucleotide sequence ID" value="NZ_SMKU01000595.1"/>
</dbReference>
<keyword evidence="3" id="KW-1185">Reference proteome</keyword>
<reference evidence="2 3" key="1">
    <citation type="submission" date="2019-03" db="EMBL/GenBank/DDBJ databases">
        <title>Draft genome sequences of novel Actinobacteria.</title>
        <authorList>
            <person name="Sahin N."/>
            <person name="Ay H."/>
            <person name="Saygin H."/>
        </authorList>
    </citation>
    <scope>NUCLEOTIDE SEQUENCE [LARGE SCALE GENOMIC DNA]</scope>
    <source>
        <strain evidence="2 3">H3C3</strain>
    </source>
</reference>
<gene>
    <name evidence="2" type="ORF">E1298_45820</name>
</gene>
<accession>A0A4R4ZRG2</accession>
<feature type="non-terminal residue" evidence="2">
    <location>
        <position position="69"/>
    </location>
</feature>
<evidence type="ECO:0000313" key="2">
    <source>
        <dbReference type="EMBL" id="TDD60806.1"/>
    </source>
</evidence>
<sequence length="69" mass="6933">MSEFSADALGDRTVMVPPPTPSWAPAPAAPAAPGMLPPVDPESTAAWTFDPDEEPDSQGTPAPGFAAAA</sequence>